<evidence type="ECO:0000313" key="3">
    <source>
        <dbReference type="Proteomes" id="UP001172101"/>
    </source>
</evidence>
<evidence type="ECO:0000256" key="1">
    <source>
        <dbReference type="SAM" id="MobiDB-lite"/>
    </source>
</evidence>
<dbReference type="EMBL" id="JAUIRO010000007">
    <property type="protein sequence ID" value="KAK0706924.1"/>
    <property type="molecule type" value="Genomic_DNA"/>
</dbReference>
<keyword evidence="3" id="KW-1185">Reference proteome</keyword>
<proteinExistence type="predicted"/>
<organism evidence="2 3">
    <name type="scientific">Lasiosphaeria miniovina</name>
    <dbReference type="NCBI Taxonomy" id="1954250"/>
    <lineage>
        <taxon>Eukaryota</taxon>
        <taxon>Fungi</taxon>
        <taxon>Dikarya</taxon>
        <taxon>Ascomycota</taxon>
        <taxon>Pezizomycotina</taxon>
        <taxon>Sordariomycetes</taxon>
        <taxon>Sordariomycetidae</taxon>
        <taxon>Sordariales</taxon>
        <taxon>Lasiosphaeriaceae</taxon>
        <taxon>Lasiosphaeria</taxon>
    </lineage>
</organism>
<protein>
    <submittedName>
        <fullName evidence="2">Uncharacterized protein</fullName>
    </submittedName>
</protein>
<feature type="compositionally biased region" description="Low complexity" evidence="1">
    <location>
        <begin position="188"/>
        <end position="201"/>
    </location>
</feature>
<dbReference type="AlphaFoldDB" id="A0AA40DKE5"/>
<reference evidence="2" key="1">
    <citation type="submission" date="2023-06" db="EMBL/GenBank/DDBJ databases">
        <title>Genome-scale phylogeny and comparative genomics of the fungal order Sordariales.</title>
        <authorList>
            <consortium name="Lawrence Berkeley National Laboratory"/>
            <person name="Hensen N."/>
            <person name="Bonometti L."/>
            <person name="Westerberg I."/>
            <person name="Brannstrom I.O."/>
            <person name="Guillou S."/>
            <person name="Cros-Aarteil S."/>
            <person name="Calhoun S."/>
            <person name="Haridas S."/>
            <person name="Kuo A."/>
            <person name="Mondo S."/>
            <person name="Pangilinan J."/>
            <person name="Riley R."/>
            <person name="LaButti K."/>
            <person name="Andreopoulos B."/>
            <person name="Lipzen A."/>
            <person name="Chen C."/>
            <person name="Yanf M."/>
            <person name="Daum C."/>
            <person name="Ng V."/>
            <person name="Clum A."/>
            <person name="Steindorff A."/>
            <person name="Ohm R."/>
            <person name="Martin F."/>
            <person name="Silar P."/>
            <person name="Natvig D."/>
            <person name="Lalanne C."/>
            <person name="Gautier V."/>
            <person name="Ament-velasquez S.L."/>
            <person name="Kruys A."/>
            <person name="Hutchinson M.I."/>
            <person name="Powell A.J."/>
            <person name="Barry K."/>
            <person name="Miller A.N."/>
            <person name="Grigoriev I.V."/>
            <person name="Debuchy R."/>
            <person name="Gladieux P."/>
            <person name="Thoren M.H."/>
            <person name="Johannesson H."/>
        </authorList>
    </citation>
    <scope>NUCLEOTIDE SEQUENCE</scope>
    <source>
        <strain evidence="2">SMH2392-1A</strain>
    </source>
</reference>
<gene>
    <name evidence="2" type="ORF">B0T26DRAFT_480103</name>
</gene>
<evidence type="ECO:0000313" key="2">
    <source>
        <dbReference type="EMBL" id="KAK0706924.1"/>
    </source>
</evidence>
<comment type="caution">
    <text evidence="2">The sequence shown here is derived from an EMBL/GenBank/DDBJ whole genome shotgun (WGS) entry which is preliminary data.</text>
</comment>
<dbReference type="RefSeq" id="XP_060292018.1">
    <property type="nucleotide sequence ID" value="XM_060435263.1"/>
</dbReference>
<feature type="region of interest" description="Disordered" evidence="1">
    <location>
        <begin position="180"/>
        <end position="212"/>
    </location>
</feature>
<accession>A0AA40DKE5</accession>
<name>A0AA40DKE5_9PEZI</name>
<dbReference type="Proteomes" id="UP001172101">
    <property type="component" value="Unassembled WGS sequence"/>
</dbReference>
<sequence length="212" mass="22973">MSRLSNVECLPRARLRGCVSCHTAFPSPPSPIPSRHAWSSLEPDSPGSVSCLLPFCVLSSVSPVSPPVPSLSSHVWLNPVSYIHPPLYRLFYLTLDSAVEPPAPWPFIPSARPCPPIQTMIVAPRHMHLVCSVLSLINRNSSVGQSEPWLLGQLLQGSPHRPCQPTFFLVYAHAGRAGEGPVTMEARPSSSPSSSPHPISSRLQAGLRRADE</sequence>
<dbReference type="GeneID" id="85318533"/>